<evidence type="ECO:0000313" key="4">
    <source>
        <dbReference type="EMBL" id="CRL39513.1"/>
    </source>
</evidence>
<comment type="similarity">
    <text evidence="1">Belongs to the P-Pant transferase superfamily. Gsp/Sfp/HetI/AcpT family.</text>
</comment>
<sequence length="209" mass="23812">MVWKINNNCQIFIEKTDSIAGRQKEIIPHVSAYYVDKYTTISEKGVKTGSNRLCGTANQELLAGYMIFKYLGISSDEQLVRNEHGKPEIAAGYKNESAAFFNLAHSGPYVVLAISDRPVGVDIEHTKRMSYKVAKRIMRKAQLDRLEGFENESDAFQIELAKYWTQYEAIMKLVGTGFSGELDDRTMEAYEKRVVFRELEDYVIAVVTK</sequence>
<evidence type="ECO:0000256" key="1">
    <source>
        <dbReference type="ARBA" id="ARBA00010990"/>
    </source>
</evidence>
<dbReference type="InterPro" id="IPR008278">
    <property type="entry name" value="4-PPantetheinyl_Trfase_dom"/>
</dbReference>
<keyword evidence="2 5" id="KW-0808">Transferase</keyword>
<dbReference type="GO" id="GO:0000287">
    <property type="term" value="F:magnesium ion binding"/>
    <property type="evidence" value="ECO:0007669"/>
    <property type="project" value="InterPro"/>
</dbReference>
<dbReference type="Proteomes" id="UP000049472">
    <property type="component" value="Unassembled WGS sequence"/>
</dbReference>
<feature type="domain" description="4'-phosphopantetheinyl transferase" evidence="3">
    <location>
        <begin position="118"/>
        <end position="188"/>
    </location>
</feature>
<evidence type="ECO:0000256" key="2">
    <source>
        <dbReference type="ARBA" id="ARBA00022679"/>
    </source>
</evidence>
<evidence type="ECO:0000259" key="3">
    <source>
        <dbReference type="Pfam" id="PF01648"/>
    </source>
</evidence>
<dbReference type="PANTHER" id="PTHR12215:SF10">
    <property type="entry name" value="L-AMINOADIPATE-SEMIALDEHYDE DEHYDROGENASE-PHOSPHOPANTETHEINYL TRANSFERASE"/>
    <property type="match status" value="1"/>
</dbReference>
<proteinExistence type="inferred from homology"/>
<reference evidence="5" key="4">
    <citation type="submission" date="2020-02" db="EMBL/GenBank/DDBJ databases">
        <authorList>
            <person name="Littmann E."/>
            <person name="Sorbara M."/>
        </authorList>
    </citation>
    <scope>NUCLEOTIDE SEQUENCE</scope>
    <source>
        <strain evidence="5">MSK.17.79</strain>
    </source>
</reference>
<dbReference type="GO" id="GO:0019878">
    <property type="term" value="P:lysine biosynthetic process via aminoadipic acid"/>
    <property type="evidence" value="ECO:0007669"/>
    <property type="project" value="TreeGrafter"/>
</dbReference>
<name>A0A0M6WPM5_9FIRM</name>
<evidence type="ECO:0000313" key="5">
    <source>
        <dbReference type="EMBL" id="NSC28446.1"/>
    </source>
</evidence>
<accession>A0A0M6WPM5</accession>
<dbReference type="InterPro" id="IPR050559">
    <property type="entry name" value="P-Pant_transferase_sf"/>
</dbReference>
<gene>
    <name evidence="5" type="ORF">G4319_14150</name>
    <name evidence="4" type="ORF">T1815_20861</name>
</gene>
<dbReference type="SUPFAM" id="SSF56214">
    <property type="entry name" value="4'-phosphopantetheinyl transferase"/>
    <property type="match status" value="2"/>
</dbReference>
<dbReference type="Gene3D" id="3.90.470.20">
    <property type="entry name" value="4'-phosphopantetheinyl transferase domain"/>
    <property type="match status" value="1"/>
</dbReference>
<reference evidence="5" key="3">
    <citation type="journal article" date="2020" name="Cell Host Microbe">
        <title>Functional and Genomic Variation between Human-Derived Isolates of Lachnospiraceae Reveals Inter- and Intra-Species Diversity.</title>
        <authorList>
            <person name="Sorbara M.T."/>
            <person name="Littmann E.R."/>
            <person name="Fontana E."/>
            <person name="Moody T.U."/>
            <person name="Kohout C.E."/>
            <person name="Gjonbalaj M."/>
            <person name="Eaton V."/>
            <person name="Seok R."/>
            <person name="Leiner I.M."/>
            <person name="Pamer E.G."/>
        </authorList>
    </citation>
    <scope>NUCLEOTIDE SEQUENCE</scope>
    <source>
        <strain evidence="5">MSK.17.79</strain>
    </source>
</reference>
<dbReference type="RefSeq" id="WP_055062168.1">
    <property type="nucleotide sequence ID" value="NZ_CVRQ01000023.1"/>
</dbReference>
<dbReference type="GO" id="GO:0005829">
    <property type="term" value="C:cytosol"/>
    <property type="evidence" value="ECO:0007669"/>
    <property type="project" value="TreeGrafter"/>
</dbReference>
<dbReference type="Proteomes" id="UP001193670">
    <property type="component" value="Unassembled WGS sequence"/>
</dbReference>
<organism evidence="4 6">
    <name type="scientific">Agathobacter rectalis</name>
    <dbReference type="NCBI Taxonomy" id="39491"/>
    <lineage>
        <taxon>Bacteria</taxon>
        <taxon>Bacillati</taxon>
        <taxon>Bacillota</taxon>
        <taxon>Clostridia</taxon>
        <taxon>Lachnospirales</taxon>
        <taxon>Lachnospiraceae</taxon>
        <taxon>Agathobacter</taxon>
    </lineage>
</organism>
<dbReference type="GO" id="GO:0008897">
    <property type="term" value="F:holo-[acyl-carrier-protein] synthase activity"/>
    <property type="evidence" value="ECO:0007669"/>
    <property type="project" value="InterPro"/>
</dbReference>
<protein>
    <submittedName>
        <fullName evidence="5">4'-phosphopantetheinyl transferase superfamily protein</fullName>
    </submittedName>
</protein>
<dbReference type="AlphaFoldDB" id="A0A0M6WPM5"/>
<dbReference type="InterPro" id="IPR037143">
    <property type="entry name" value="4-PPantetheinyl_Trfase_dom_sf"/>
</dbReference>
<reference evidence="4" key="1">
    <citation type="submission" date="2015-05" db="EMBL/GenBank/DDBJ databases">
        <authorList>
            <person name="Wang D.B."/>
            <person name="Wang M."/>
        </authorList>
    </citation>
    <scope>NUCLEOTIDE SEQUENCE [LARGE SCALE GENOMIC DNA]</scope>
    <source>
        <strain evidence="4">T1-815</strain>
    </source>
</reference>
<dbReference type="EMBL" id="JAAILW010000041">
    <property type="protein sequence ID" value="NSC28446.1"/>
    <property type="molecule type" value="Genomic_DNA"/>
</dbReference>
<dbReference type="EMBL" id="CVRQ01000023">
    <property type="protein sequence ID" value="CRL39513.1"/>
    <property type="molecule type" value="Genomic_DNA"/>
</dbReference>
<dbReference type="PANTHER" id="PTHR12215">
    <property type="entry name" value="PHOSPHOPANTETHEINE TRANSFERASE"/>
    <property type="match status" value="1"/>
</dbReference>
<keyword evidence="6" id="KW-1185">Reference proteome</keyword>
<evidence type="ECO:0000313" key="6">
    <source>
        <dbReference type="Proteomes" id="UP000049472"/>
    </source>
</evidence>
<reference evidence="6" key="2">
    <citation type="submission" date="2015-05" db="EMBL/GenBank/DDBJ databases">
        <authorList>
            <consortium name="Pathogen Informatics"/>
        </authorList>
    </citation>
    <scope>NUCLEOTIDE SEQUENCE [LARGE SCALE GENOMIC DNA]</scope>
    <source>
        <strain evidence="6">T1-815</strain>
    </source>
</reference>
<dbReference type="Pfam" id="PF01648">
    <property type="entry name" value="ACPS"/>
    <property type="match status" value="1"/>
</dbReference>